<name>A0ABV5S1B6_9ACTN</name>
<evidence type="ECO:0000313" key="3">
    <source>
        <dbReference type="Proteomes" id="UP001589532"/>
    </source>
</evidence>
<sequence length="151" mass="16654">MKSVELPVVKLGCLVAIACAVVAPLVGLFLLFSIPAWLNDRKLANLEDRFLAYPLPPDTDFADYSAEGSIALRGNGNHCDYQVRIKLSTTLSEEEVVRYYDAAGIAGVEVERAPLRVYFDRSSDKAADGNMKHFIVELYDSTDAGLDLRCH</sequence>
<dbReference type="RefSeq" id="WP_344987973.1">
    <property type="nucleotide sequence ID" value="NZ_BAAAXV010000002.1"/>
</dbReference>
<keyword evidence="1" id="KW-0472">Membrane</keyword>
<comment type="caution">
    <text evidence="2">The sequence shown here is derived from an EMBL/GenBank/DDBJ whole genome shotgun (WGS) entry which is preliminary data.</text>
</comment>
<dbReference type="Proteomes" id="UP001589532">
    <property type="component" value="Unassembled WGS sequence"/>
</dbReference>
<accession>A0ABV5S1B6</accession>
<keyword evidence="1" id="KW-0812">Transmembrane</keyword>
<reference evidence="2 3" key="1">
    <citation type="submission" date="2024-09" db="EMBL/GenBank/DDBJ databases">
        <authorList>
            <person name="Sun Q."/>
            <person name="Mori K."/>
        </authorList>
    </citation>
    <scope>NUCLEOTIDE SEQUENCE [LARGE SCALE GENOMIC DNA]</scope>
    <source>
        <strain evidence="2 3">JCM 3143</strain>
    </source>
</reference>
<proteinExistence type="predicted"/>
<dbReference type="EMBL" id="JBHMBW010000016">
    <property type="protein sequence ID" value="MFB9625467.1"/>
    <property type="molecule type" value="Genomic_DNA"/>
</dbReference>
<evidence type="ECO:0000256" key="1">
    <source>
        <dbReference type="SAM" id="Phobius"/>
    </source>
</evidence>
<keyword evidence="1" id="KW-1133">Transmembrane helix</keyword>
<evidence type="ECO:0000313" key="2">
    <source>
        <dbReference type="EMBL" id="MFB9625467.1"/>
    </source>
</evidence>
<feature type="transmembrane region" description="Helical" evidence="1">
    <location>
        <begin position="12"/>
        <end position="38"/>
    </location>
</feature>
<keyword evidence="3" id="KW-1185">Reference proteome</keyword>
<protein>
    <submittedName>
        <fullName evidence="2">Uncharacterized protein</fullName>
    </submittedName>
</protein>
<gene>
    <name evidence="2" type="ORF">ACFFSA_20465</name>
</gene>
<organism evidence="2 3">
    <name type="scientific">Nonomuraea helvata</name>
    <dbReference type="NCBI Taxonomy" id="37484"/>
    <lineage>
        <taxon>Bacteria</taxon>
        <taxon>Bacillati</taxon>
        <taxon>Actinomycetota</taxon>
        <taxon>Actinomycetes</taxon>
        <taxon>Streptosporangiales</taxon>
        <taxon>Streptosporangiaceae</taxon>
        <taxon>Nonomuraea</taxon>
    </lineage>
</organism>